<evidence type="ECO:0000313" key="9">
    <source>
        <dbReference type="EMBL" id="GCE21662.1"/>
    </source>
</evidence>
<gene>
    <name evidence="9" type="ORF">KDK_54620</name>
</gene>
<dbReference type="PANTHER" id="PTHR43304">
    <property type="entry name" value="PHYTOCHROME-LIKE PROTEIN CPH1"/>
    <property type="match status" value="1"/>
</dbReference>
<dbReference type="EMBL" id="BIFS01000001">
    <property type="protein sequence ID" value="GCE21662.1"/>
    <property type="molecule type" value="Genomic_DNA"/>
</dbReference>
<dbReference type="SMART" id="SM00086">
    <property type="entry name" value="PAC"/>
    <property type="match status" value="2"/>
</dbReference>
<proteinExistence type="predicted"/>
<keyword evidence="5" id="KW-0418">Kinase</keyword>
<dbReference type="InterPro" id="IPR000700">
    <property type="entry name" value="PAS-assoc_C"/>
</dbReference>
<accession>A0A402ARD9</accession>
<organism evidence="9 10">
    <name type="scientific">Dictyobacter kobayashii</name>
    <dbReference type="NCBI Taxonomy" id="2014872"/>
    <lineage>
        <taxon>Bacteria</taxon>
        <taxon>Bacillati</taxon>
        <taxon>Chloroflexota</taxon>
        <taxon>Ktedonobacteria</taxon>
        <taxon>Ktedonobacterales</taxon>
        <taxon>Dictyobacteraceae</taxon>
        <taxon>Dictyobacter</taxon>
    </lineage>
</organism>
<feature type="domain" description="PAC" evidence="8">
    <location>
        <begin position="222"/>
        <end position="275"/>
    </location>
</feature>
<dbReference type="Pfam" id="PF08447">
    <property type="entry name" value="PAS_3"/>
    <property type="match status" value="1"/>
</dbReference>
<comment type="catalytic activity">
    <reaction evidence="1">
        <text>ATP + protein L-histidine = ADP + protein N-phospho-L-histidine.</text>
        <dbReference type="EC" id="2.7.13.3"/>
    </reaction>
</comment>
<dbReference type="OrthoDB" id="158981at2"/>
<feature type="compositionally biased region" description="Low complexity" evidence="6">
    <location>
        <begin position="1"/>
        <end position="12"/>
    </location>
</feature>
<evidence type="ECO:0000259" key="8">
    <source>
        <dbReference type="PROSITE" id="PS50113"/>
    </source>
</evidence>
<name>A0A402ARD9_9CHLR</name>
<evidence type="ECO:0000256" key="2">
    <source>
        <dbReference type="ARBA" id="ARBA00012438"/>
    </source>
</evidence>
<dbReference type="GO" id="GO:0004673">
    <property type="term" value="F:protein histidine kinase activity"/>
    <property type="evidence" value="ECO:0007669"/>
    <property type="project" value="UniProtKB-EC"/>
</dbReference>
<dbReference type="NCBIfam" id="TIGR00229">
    <property type="entry name" value="sensory_box"/>
    <property type="match status" value="1"/>
</dbReference>
<comment type="caution">
    <text evidence="9">The sequence shown here is derived from an EMBL/GenBank/DDBJ whole genome shotgun (WGS) entry which is preliminary data.</text>
</comment>
<dbReference type="InterPro" id="IPR013655">
    <property type="entry name" value="PAS_fold_3"/>
</dbReference>
<dbReference type="Gene3D" id="2.10.70.100">
    <property type="match status" value="1"/>
</dbReference>
<evidence type="ECO:0000256" key="6">
    <source>
        <dbReference type="SAM" id="MobiDB-lite"/>
    </source>
</evidence>
<dbReference type="PROSITE" id="PS50112">
    <property type="entry name" value="PAS"/>
    <property type="match status" value="1"/>
</dbReference>
<keyword evidence="4" id="KW-0808">Transferase</keyword>
<dbReference type="InterPro" id="IPR052162">
    <property type="entry name" value="Sensor_kinase/Photoreceptor"/>
</dbReference>
<evidence type="ECO:0000313" key="10">
    <source>
        <dbReference type="Proteomes" id="UP000287188"/>
    </source>
</evidence>
<keyword evidence="3" id="KW-0597">Phosphoprotein</keyword>
<dbReference type="AlphaFoldDB" id="A0A402ARD9"/>
<dbReference type="InterPro" id="IPR000014">
    <property type="entry name" value="PAS"/>
</dbReference>
<evidence type="ECO:0000256" key="5">
    <source>
        <dbReference type="ARBA" id="ARBA00022777"/>
    </source>
</evidence>
<feature type="domain" description="PAS" evidence="7">
    <location>
        <begin position="276"/>
        <end position="324"/>
    </location>
</feature>
<dbReference type="PANTHER" id="PTHR43304:SF1">
    <property type="entry name" value="PAC DOMAIN-CONTAINING PROTEIN"/>
    <property type="match status" value="1"/>
</dbReference>
<protein>
    <recommendedName>
        <fullName evidence="2">histidine kinase</fullName>
        <ecNumber evidence="2">2.7.13.3</ecNumber>
    </recommendedName>
</protein>
<keyword evidence="10" id="KW-1185">Reference proteome</keyword>
<dbReference type="Proteomes" id="UP000287188">
    <property type="component" value="Unassembled WGS sequence"/>
</dbReference>
<dbReference type="CDD" id="cd00130">
    <property type="entry name" value="PAS"/>
    <property type="match status" value="2"/>
</dbReference>
<dbReference type="EC" id="2.7.13.3" evidence="2"/>
<dbReference type="Gene3D" id="3.30.450.20">
    <property type="entry name" value="PAS domain"/>
    <property type="match status" value="3"/>
</dbReference>
<evidence type="ECO:0000256" key="1">
    <source>
        <dbReference type="ARBA" id="ARBA00000085"/>
    </source>
</evidence>
<dbReference type="SMART" id="SM00091">
    <property type="entry name" value="PAS"/>
    <property type="match status" value="2"/>
</dbReference>
<reference evidence="10" key="1">
    <citation type="submission" date="2018-12" db="EMBL/GenBank/DDBJ databases">
        <title>Tengunoibacter tsumagoiensis gen. nov., sp. nov., Dictyobacter kobayashii sp. nov., D. alpinus sp. nov., and D. joshuensis sp. nov. and description of Dictyobacteraceae fam. nov. within the order Ktedonobacterales isolated from Tengu-no-mugimeshi.</title>
        <authorList>
            <person name="Wang C.M."/>
            <person name="Zheng Y."/>
            <person name="Sakai Y."/>
            <person name="Toyoda A."/>
            <person name="Minakuchi Y."/>
            <person name="Abe K."/>
            <person name="Yokota A."/>
            <person name="Yabe S."/>
        </authorList>
    </citation>
    <scope>NUCLEOTIDE SEQUENCE [LARGE SCALE GENOMIC DNA]</scope>
    <source>
        <strain evidence="10">Uno11</strain>
    </source>
</reference>
<dbReference type="InterPro" id="IPR001610">
    <property type="entry name" value="PAC"/>
</dbReference>
<sequence length="324" mass="37165">MNESTHSSADTADSSEHQRSGATSDQGARLASLAQEVWDVLWLLTPDGRMQVVERWSTFTGQTATEAANYGWLTALHPDDREPFELWLQAVLRHGVRDEIECRLQQAQTAHGLMRVQLVPQFTDDGSIEAWLACGFDMSKQQQHKVFGTEHFQLAMEYGDIGFWDWDLVRNQLVWSAQCKSIFGVPISTKVSYPFLMQLLHPADRDRVNNEVAHILEHHLEYNTEFRTIWPDDQSVHWLASHGRALYDIEGKPIRLVGVVYDITDLKRVQESTNATMRQVSQLLETLPDTFVHLDKQWAYTYINSAAERVIGKPREQVLGHSFF</sequence>
<dbReference type="RefSeq" id="WP_126553475.1">
    <property type="nucleotide sequence ID" value="NZ_BIFS01000001.1"/>
</dbReference>
<dbReference type="PROSITE" id="PS50113">
    <property type="entry name" value="PAC"/>
    <property type="match status" value="1"/>
</dbReference>
<evidence type="ECO:0000259" key="7">
    <source>
        <dbReference type="PROSITE" id="PS50112"/>
    </source>
</evidence>
<feature type="region of interest" description="Disordered" evidence="6">
    <location>
        <begin position="1"/>
        <end position="26"/>
    </location>
</feature>
<dbReference type="InterPro" id="IPR035965">
    <property type="entry name" value="PAS-like_dom_sf"/>
</dbReference>
<evidence type="ECO:0000256" key="4">
    <source>
        <dbReference type="ARBA" id="ARBA00022679"/>
    </source>
</evidence>
<dbReference type="SUPFAM" id="SSF55785">
    <property type="entry name" value="PYP-like sensor domain (PAS domain)"/>
    <property type="match status" value="3"/>
</dbReference>
<evidence type="ECO:0000256" key="3">
    <source>
        <dbReference type="ARBA" id="ARBA00022553"/>
    </source>
</evidence>